<evidence type="ECO:0000313" key="2">
    <source>
        <dbReference type="Proteomes" id="UP000015453"/>
    </source>
</evidence>
<accession>S8D365</accession>
<dbReference type="AlphaFoldDB" id="S8D365"/>
<dbReference type="Proteomes" id="UP000015453">
    <property type="component" value="Unassembled WGS sequence"/>
</dbReference>
<evidence type="ECO:0008006" key="3">
    <source>
        <dbReference type="Google" id="ProtNLM"/>
    </source>
</evidence>
<name>S8D365_9LAMI</name>
<evidence type="ECO:0000313" key="1">
    <source>
        <dbReference type="EMBL" id="EPS57113.1"/>
    </source>
</evidence>
<dbReference type="InterPro" id="IPR038765">
    <property type="entry name" value="Papain-like_cys_pep_sf"/>
</dbReference>
<dbReference type="SUPFAM" id="SSF54001">
    <property type="entry name" value="Cysteine proteinases"/>
    <property type="match status" value="1"/>
</dbReference>
<feature type="non-terminal residue" evidence="1">
    <location>
        <position position="62"/>
    </location>
</feature>
<gene>
    <name evidence="1" type="ORF">M569_17711</name>
</gene>
<feature type="non-terminal residue" evidence="1">
    <location>
        <position position="1"/>
    </location>
</feature>
<sequence>GPGSHWVCIYNCDPNVCYYFDSFGVDPCDEVLRFMRQSHKKIAASTYQIQQLGTIMCGYFCI</sequence>
<organism evidence="1 2">
    <name type="scientific">Genlisea aurea</name>
    <dbReference type="NCBI Taxonomy" id="192259"/>
    <lineage>
        <taxon>Eukaryota</taxon>
        <taxon>Viridiplantae</taxon>
        <taxon>Streptophyta</taxon>
        <taxon>Embryophyta</taxon>
        <taxon>Tracheophyta</taxon>
        <taxon>Spermatophyta</taxon>
        <taxon>Magnoliopsida</taxon>
        <taxon>eudicotyledons</taxon>
        <taxon>Gunneridae</taxon>
        <taxon>Pentapetalae</taxon>
        <taxon>asterids</taxon>
        <taxon>lamiids</taxon>
        <taxon>Lamiales</taxon>
        <taxon>Lentibulariaceae</taxon>
        <taxon>Genlisea</taxon>
    </lineage>
</organism>
<reference evidence="1 2" key="1">
    <citation type="journal article" date="2013" name="BMC Genomics">
        <title>The miniature genome of a carnivorous plant Genlisea aurea contains a low number of genes and short non-coding sequences.</title>
        <authorList>
            <person name="Leushkin E.V."/>
            <person name="Sutormin R.A."/>
            <person name="Nabieva E.R."/>
            <person name="Penin A.A."/>
            <person name="Kondrashov A.S."/>
            <person name="Logacheva M.D."/>
        </authorList>
    </citation>
    <scope>NUCLEOTIDE SEQUENCE [LARGE SCALE GENOMIC DNA]</scope>
</reference>
<dbReference type="EMBL" id="AUSU01010652">
    <property type="protein sequence ID" value="EPS57113.1"/>
    <property type="molecule type" value="Genomic_DNA"/>
</dbReference>
<comment type="caution">
    <text evidence="1">The sequence shown here is derived from an EMBL/GenBank/DDBJ whole genome shotgun (WGS) entry which is preliminary data.</text>
</comment>
<dbReference type="Gene3D" id="3.40.395.10">
    <property type="entry name" value="Adenoviral Proteinase, Chain A"/>
    <property type="match status" value="1"/>
</dbReference>
<keyword evidence="2" id="KW-1185">Reference proteome</keyword>
<protein>
    <recommendedName>
        <fullName evidence="3">Ubiquitin-like protease family profile domain-containing protein</fullName>
    </recommendedName>
</protein>
<proteinExistence type="predicted"/>